<evidence type="ECO:0000259" key="11">
    <source>
        <dbReference type="PROSITE" id="PS50884"/>
    </source>
</evidence>
<dbReference type="Pfam" id="PF02701">
    <property type="entry name" value="Zn_ribbon_Dof"/>
    <property type="match status" value="1"/>
</dbReference>
<evidence type="ECO:0000313" key="13">
    <source>
        <dbReference type="Proteomes" id="UP001237642"/>
    </source>
</evidence>
<evidence type="ECO:0000256" key="8">
    <source>
        <dbReference type="PROSITE-ProRule" id="PRU00071"/>
    </source>
</evidence>
<feature type="compositionally biased region" description="Basic residues" evidence="10">
    <location>
        <begin position="131"/>
        <end position="140"/>
    </location>
</feature>
<evidence type="ECO:0000313" key="12">
    <source>
        <dbReference type="EMBL" id="KAK1357283.1"/>
    </source>
</evidence>
<evidence type="ECO:0000256" key="10">
    <source>
        <dbReference type="SAM" id="MobiDB-lite"/>
    </source>
</evidence>
<dbReference type="Proteomes" id="UP001237642">
    <property type="component" value="Unassembled WGS sequence"/>
</dbReference>
<dbReference type="InterPro" id="IPR003851">
    <property type="entry name" value="Znf_Dof"/>
</dbReference>
<evidence type="ECO:0000256" key="5">
    <source>
        <dbReference type="ARBA" id="ARBA00023125"/>
    </source>
</evidence>
<dbReference type="GO" id="GO:0003700">
    <property type="term" value="F:DNA-binding transcription factor activity"/>
    <property type="evidence" value="ECO:0007669"/>
    <property type="project" value="UniProtKB-UniRule"/>
</dbReference>
<dbReference type="GO" id="GO:0003677">
    <property type="term" value="F:DNA binding"/>
    <property type="evidence" value="ECO:0007669"/>
    <property type="project" value="UniProtKB-UniRule"/>
</dbReference>
<keyword evidence="2 8" id="KW-0863">Zinc-finger</keyword>
<dbReference type="PROSITE" id="PS01361">
    <property type="entry name" value="ZF_DOF_1"/>
    <property type="match status" value="1"/>
</dbReference>
<organism evidence="12 13">
    <name type="scientific">Heracleum sosnowskyi</name>
    <dbReference type="NCBI Taxonomy" id="360622"/>
    <lineage>
        <taxon>Eukaryota</taxon>
        <taxon>Viridiplantae</taxon>
        <taxon>Streptophyta</taxon>
        <taxon>Embryophyta</taxon>
        <taxon>Tracheophyta</taxon>
        <taxon>Spermatophyta</taxon>
        <taxon>Magnoliopsida</taxon>
        <taxon>eudicotyledons</taxon>
        <taxon>Gunneridae</taxon>
        <taxon>Pentapetalae</taxon>
        <taxon>asterids</taxon>
        <taxon>campanulids</taxon>
        <taxon>Apiales</taxon>
        <taxon>Apiaceae</taxon>
        <taxon>Apioideae</taxon>
        <taxon>apioid superclade</taxon>
        <taxon>Tordylieae</taxon>
        <taxon>Tordyliinae</taxon>
        <taxon>Heracleum</taxon>
    </lineage>
</organism>
<keyword evidence="4 9" id="KW-0805">Transcription regulation</keyword>
<comment type="caution">
    <text evidence="12">The sequence shown here is derived from an EMBL/GenBank/DDBJ whole genome shotgun (WGS) entry which is preliminary data.</text>
</comment>
<evidence type="ECO:0000256" key="1">
    <source>
        <dbReference type="ARBA" id="ARBA00022723"/>
    </source>
</evidence>
<gene>
    <name evidence="12" type="ORF">POM88_050539</name>
</gene>
<keyword evidence="6 9" id="KW-0804">Transcription</keyword>
<evidence type="ECO:0000256" key="4">
    <source>
        <dbReference type="ARBA" id="ARBA00023015"/>
    </source>
</evidence>
<keyword evidence="7 8" id="KW-0539">Nucleus</keyword>
<comment type="function">
    <text evidence="9">Transcription factor that binds specifically to a 5'-AA[AG]G-3' consensus core sequence.</text>
</comment>
<sequence length="346" mass="37899">MAFSSSVPAYNLDHHHHHNNNWHHQLQQQQSPNNHHYQLVHHQNPQLQPPPPPQVDPGLIRPGSTVDRARLAKLPLPEAGLNCPRCDSTQTKFCYFNNYSLTQPRHFCKTCRRYWTRGGALRSVPVGGGCRRNKRSKSRSTKSSLNITSTTNSNQKEPNNNNISTESPSSSADQIVANHYNPFSSQVPLSSNMASFHNLNTHYGSAAESAYGGFNIGNGNSSQSDMRFKLGHHTPSSVNNGILTSGGSQGWRLPILTAFEQPNSSNLFSYQGEGSEVASAGAVKAEDTRGGLNLSRQLLDIPNQNNSNNNEMSNQYWGSTSTGGGNSWTTVFTSHANNATSTTPFL</sequence>
<reference evidence="12" key="1">
    <citation type="submission" date="2023-02" db="EMBL/GenBank/DDBJ databases">
        <title>Genome of toxic invasive species Heracleum sosnowskyi carries increased number of genes despite the absence of recent whole-genome duplications.</title>
        <authorList>
            <person name="Schelkunov M."/>
            <person name="Shtratnikova V."/>
            <person name="Makarenko M."/>
            <person name="Klepikova A."/>
            <person name="Omelchenko D."/>
            <person name="Novikova G."/>
            <person name="Obukhova E."/>
            <person name="Bogdanov V."/>
            <person name="Penin A."/>
            <person name="Logacheva M."/>
        </authorList>
    </citation>
    <scope>NUCLEOTIDE SEQUENCE</scope>
    <source>
        <strain evidence="12">Hsosn_3</strain>
        <tissue evidence="12">Leaf</tissue>
    </source>
</reference>
<dbReference type="GO" id="GO:0008270">
    <property type="term" value="F:zinc ion binding"/>
    <property type="evidence" value="ECO:0007669"/>
    <property type="project" value="UniProtKB-KW"/>
</dbReference>
<comment type="subcellular location">
    <subcellularLocation>
        <location evidence="8 9">Nucleus</location>
    </subcellularLocation>
</comment>
<proteinExistence type="predicted"/>
<dbReference type="GO" id="GO:0005634">
    <property type="term" value="C:nucleus"/>
    <property type="evidence" value="ECO:0007669"/>
    <property type="project" value="UniProtKB-SubCell"/>
</dbReference>
<keyword evidence="13" id="KW-1185">Reference proteome</keyword>
<name>A0AAD8H0A5_9APIA</name>
<feature type="domain" description="Dof-type" evidence="11">
    <location>
        <begin position="81"/>
        <end position="135"/>
    </location>
</feature>
<keyword evidence="1 9" id="KW-0479">Metal-binding</keyword>
<feature type="compositionally biased region" description="Polar residues" evidence="10">
    <location>
        <begin position="155"/>
        <end position="171"/>
    </location>
</feature>
<keyword evidence="3 9" id="KW-0862">Zinc</keyword>
<dbReference type="PROSITE" id="PS50884">
    <property type="entry name" value="ZF_DOF_2"/>
    <property type="match status" value="1"/>
</dbReference>
<keyword evidence="5 8" id="KW-0238">DNA-binding</keyword>
<evidence type="ECO:0000256" key="2">
    <source>
        <dbReference type="ARBA" id="ARBA00022771"/>
    </source>
</evidence>
<evidence type="ECO:0000256" key="3">
    <source>
        <dbReference type="ARBA" id="ARBA00022833"/>
    </source>
</evidence>
<dbReference type="InterPro" id="IPR045174">
    <property type="entry name" value="Dof"/>
</dbReference>
<accession>A0AAD8H0A5</accession>
<feature type="compositionally biased region" description="Low complexity" evidence="10">
    <location>
        <begin position="141"/>
        <end position="154"/>
    </location>
</feature>
<reference evidence="12" key="2">
    <citation type="submission" date="2023-05" db="EMBL/GenBank/DDBJ databases">
        <authorList>
            <person name="Schelkunov M.I."/>
        </authorList>
    </citation>
    <scope>NUCLEOTIDE SEQUENCE</scope>
    <source>
        <strain evidence="12">Hsosn_3</strain>
        <tissue evidence="12">Leaf</tissue>
    </source>
</reference>
<dbReference type="PANTHER" id="PTHR31992">
    <property type="entry name" value="DOF ZINC FINGER PROTEIN DOF1.4-RELATED"/>
    <property type="match status" value="1"/>
</dbReference>
<evidence type="ECO:0000256" key="9">
    <source>
        <dbReference type="RuleBase" id="RU369094"/>
    </source>
</evidence>
<evidence type="ECO:0000256" key="6">
    <source>
        <dbReference type="ARBA" id="ARBA00023163"/>
    </source>
</evidence>
<protein>
    <recommendedName>
        <fullName evidence="9">Dof zinc finger protein</fullName>
    </recommendedName>
</protein>
<dbReference type="PANTHER" id="PTHR31992:SF193">
    <property type="entry name" value="DOF ZINC FINGER PROTEIN DOF3.6"/>
    <property type="match status" value="1"/>
</dbReference>
<feature type="region of interest" description="Disordered" evidence="10">
    <location>
        <begin position="125"/>
        <end position="171"/>
    </location>
</feature>
<dbReference type="EMBL" id="JAUIZM010000011">
    <property type="protein sequence ID" value="KAK1357283.1"/>
    <property type="molecule type" value="Genomic_DNA"/>
</dbReference>
<dbReference type="AlphaFoldDB" id="A0AAD8H0A5"/>
<evidence type="ECO:0000256" key="7">
    <source>
        <dbReference type="ARBA" id="ARBA00023242"/>
    </source>
</evidence>